<keyword evidence="1" id="KW-0472">Membrane</keyword>
<dbReference type="PANTHER" id="PTHR12631">
    <property type="entry name" value="ALPHA-L-IDURONIDASE"/>
    <property type="match status" value="1"/>
</dbReference>
<proteinExistence type="predicted"/>
<dbReference type="SUPFAM" id="SSF51445">
    <property type="entry name" value="(Trans)glycosidases"/>
    <property type="match status" value="1"/>
</dbReference>
<dbReference type="PATRIC" id="fig|86416.3.peg.836"/>
<keyword evidence="1" id="KW-1133">Transmembrane helix</keyword>
<dbReference type="RefSeq" id="WP_015614192.1">
    <property type="nucleotide sequence ID" value="NC_021182.1"/>
</dbReference>
<accession>R4JZW8</accession>
<dbReference type="InterPro" id="IPR017853">
    <property type="entry name" value="GH"/>
</dbReference>
<feature type="transmembrane region" description="Helical" evidence="1">
    <location>
        <begin position="7"/>
        <end position="26"/>
    </location>
</feature>
<evidence type="ECO:0000256" key="1">
    <source>
        <dbReference type="SAM" id="Phobius"/>
    </source>
</evidence>
<dbReference type="Proteomes" id="UP000013523">
    <property type="component" value="Chromosome"/>
</dbReference>
<dbReference type="EMBL" id="CP003261">
    <property type="protein sequence ID" value="AGK95868.1"/>
    <property type="molecule type" value="Genomic_DNA"/>
</dbReference>
<dbReference type="KEGG" id="cpas:Clopa_0844"/>
<evidence type="ECO:0000313" key="2">
    <source>
        <dbReference type="EMBL" id="AGK95868.1"/>
    </source>
</evidence>
<name>R4JZW8_CLOPA</name>
<keyword evidence="2" id="KW-0378">Hydrolase</keyword>
<dbReference type="PANTHER" id="PTHR12631:SF10">
    <property type="entry name" value="BETA-XYLOSIDASE-LIKE PROTEIN-RELATED"/>
    <property type="match status" value="1"/>
</dbReference>
<dbReference type="eggNOG" id="COG3664">
    <property type="taxonomic scope" value="Bacteria"/>
</dbReference>
<evidence type="ECO:0000313" key="3">
    <source>
        <dbReference type="Proteomes" id="UP000013523"/>
    </source>
</evidence>
<keyword evidence="1" id="KW-0812">Transmembrane</keyword>
<dbReference type="Gene3D" id="3.20.20.80">
    <property type="entry name" value="Glycosidases"/>
    <property type="match status" value="1"/>
</dbReference>
<sequence>MLKNKKVIFLIVPIIIISIFVLVKVYRSINNNNSMTLTGVNIHSLGMKDSEIKKITGAGLKIVRIDLFWSSVEYKKGTYDFSKYDKFVNDMEKNNVKILFVLDYENKFYDDGLSPHTDEGRKAFTNFAKAAVERYRGKSIMWEIWNEPNGGFWHPKANWEDYFNLAMDAIKAIKSVDKDAFIAAPAASEVQYNFFDYLGSKGLFKYIDAVSVHPYRKSNPETVIEDYKNLKNLIENYPHNRNIKIFSGEWGYSTSWEGMSETKQAQYCIRQYLSNTISGVNTSIWYDWINDGNDKNNPEHNFGVMYSDSTPKPTYYAIKTMNETLKGYDYIKRVDTASKNDYVLMFRKGSKIAYAVWTTSSESHDINISVENNNVQIIDLIGGIRRDKASDKKYSINLDGSVKYILTY</sequence>
<dbReference type="GO" id="GO:0004553">
    <property type="term" value="F:hydrolase activity, hydrolyzing O-glycosyl compounds"/>
    <property type="evidence" value="ECO:0007669"/>
    <property type="project" value="TreeGrafter"/>
</dbReference>
<organism evidence="2 3">
    <name type="scientific">Clostridium pasteurianum BC1</name>
    <dbReference type="NCBI Taxonomy" id="86416"/>
    <lineage>
        <taxon>Bacteria</taxon>
        <taxon>Bacillati</taxon>
        <taxon>Bacillota</taxon>
        <taxon>Clostridia</taxon>
        <taxon>Eubacteriales</taxon>
        <taxon>Clostridiaceae</taxon>
        <taxon>Clostridium</taxon>
    </lineage>
</organism>
<keyword evidence="2" id="KW-0326">Glycosidase</keyword>
<dbReference type="HOGENOM" id="CLU_041401_1_0_9"/>
<keyword evidence="2" id="KW-0119">Carbohydrate metabolism</keyword>
<dbReference type="OrthoDB" id="9776971at2"/>
<gene>
    <name evidence="2" type="ORF">Clopa_0844</name>
</gene>
<dbReference type="AlphaFoldDB" id="R4JZW8"/>
<keyword evidence="3" id="KW-1185">Reference proteome</keyword>
<reference evidence="2 3" key="1">
    <citation type="submission" date="2012-01" db="EMBL/GenBank/DDBJ databases">
        <title>Complete sequence of chromosome of Clostridium pasteurianum BC1.</title>
        <authorList>
            <consortium name="US DOE Joint Genome Institute"/>
            <person name="Lucas S."/>
            <person name="Han J."/>
            <person name="Lapidus A."/>
            <person name="Cheng J.-F."/>
            <person name="Goodwin L."/>
            <person name="Pitluck S."/>
            <person name="Peters L."/>
            <person name="Mikhailova N."/>
            <person name="Teshima H."/>
            <person name="Detter J.C."/>
            <person name="Han C."/>
            <person name="Tapia R."/>
            <person name="Land M."/>
            <person name="Hauser L."/>
            <person name="Kyrpides N."/>
            <person name="Ivanova N."/>
            <person name="Pagani I."/>
            <person name="Dunn J."/>
            <person name="Taghavi S."/>
            <person name="Francis A."/>
            <person name="van der Lelie D."/>
            <person name="Woyke T."/>
        </authorList>
    </citation>
    <scope>NUCLEOTIDE SEQUENCE [LARGE SCALE GENOMIC DNA]</scope>
    <source>
        <strain evidence="2 3">BC1</strain>
    </source>
</reference>
<protein>
    <submittedName>
        <fullName evidence="2">Beta-1,4-xylanase</fullName>
    </submittedName>
</protein>
<dbReference type="InterPro" id="IPR051923">
    <property type="entry name" value="Glycosyl_Hydrolase_39"/>
</dbReference>
<keyword evidence="2" id="KW-0624">Polysaccharide degradation</keyword>
<dbReference type="GO" id="GO:0045493">
    <property type="term" value="P:xylan catabolic process"/>
    <property type="evidence" value="ECO:0007669"/>
    <property type="project" value="UniProtKB-KW"/>
</dbReference>
<dbReference type="STRING" id="86416.Clopa_0844"/>
<keyword evidence="2" id="KW-0858">Xylan degradation</keyword>